<keyword evidence="3 10" id="KW-0004">4Fe-4S</keyword>
<dbReference type="EMBL" id="LKCM01000117">
    <property type="protein sequence ID" value="KPQ44012.1"/>
    <property type="molecule type" value="Genomic_DNA"/>
</dbReference>
<feature type="domain" description="Radical SAM core" evidence="13">
    <location>
        <begin position="79"/>
        <end position="310"/>
    </location>
</feature>
<dbReference type="SFLD" id="SFLDF00343">
    <property type="entry name" value="aminofutalosine_synthase_(mqnE"/>
    <property type="match status" value="1"/>
</dbReference>
<dbReference type="CDD" id="cd01335">
    <property type="entry name" value="Radical_SAM"/>
    <property type="match status" value="1"/>
</dbReference>
<dbReference type="SMART" id="SM00729">
    <property type="entry name" value="Elp3"/>
    <property type="match status" value="1"/>
</dbReference>
<dbReference type="InterPro" id="IPR007197">
    <property type="entry name" value="rSAM"/>
</dbReference>
<evidence type="ECO:0000256" key="1">
    <source>
        <dbReference type="ARBA" id="ARBA00004712"/>
    </source>
</evidence>
<comment type="catalytic activity">
    <reaction evidence="9 10">
        <text>5-amino-6-(D-ribitylamino)uracil + L-tyrosine + S-adenosyl-L-methionine = 5-amino-5-(4-hydroxybenzyl)-6-(D-ribitylimino)-5,6-dihydrouracil + 2-iminoacetate + 5'-deoxyadenosine + L-methionine + H(+)</text>
        <dbReference type="Rhea" id="RHEA:55200"/>
        <dbReference type="ChEBI" id="CHEBI:15378"/>
        <dbReference type="ChEBI" id="CHEBI:15934"/>
        <dbReference type="ChEBI" id="CHEBI:17319"/>
        <dbReference type="ChEBI" id="CHEBI:57844"/>
        <dbReference type="ChEBI" id="CHEBI:58315"/>
        <dbReference type="ChEBI" id="CHEBI:59789"/>
        <dbReference type="ChEBI" id="CHEBI:77846"/>
        <dbReference type="ChEBI" id="CHEBI:85936"/>
        <dbReference type="EC" id="2.5.1.147"/>
    </reaction>
</comment>
<feature type="binding site" evidence="10 11">
    <location>
        <position position="93"/>
    </location>
    <ligand>
        <name>[4Fe-4S] cluster</name>
        <dbReference type="ChEBI" id="CHEBI:49883"/>
        <note>4Fe-4S-S-AdoMet</note>
    </ligand>
</feature>
<accession>A0A0P8AHU7</accession>
<dbReference type="GO" id="GO:0005506">
    <property type="term" value="F:iron ion binding"/>
    <property type="evidence" value="ECO:0007669"/>
    <property type="project" value="UniProtKB-UniRule"/>
</dbReference>
<comment type="similarity">
    <text evidence="10">Belongs to the radical SAM superfamily. CofH family.</text>
</comment>
<dbReference type="SFLD" id="SFLDG01388">
    <property type="entry name" value="7_8-didemethyl-8-hydroxy-5-dea"/>
    <property type="match status" value="1"/>
</dbReference>
<dbReference type="Proteomes" id="UP000050360">
    <property type="component" value="Unassembled WGS sequence"/>
</dbReference>
<feature type="binding site" evidence="12">
    <location>
        <position position="201"/>
    </location>
    <ligand>
        <name>S-adenosyl-L-methionine</name>
        <dbReference type="ChEBI" id="CHEBI:59789"/>
    </ligand>
</feature>
<evidence type="ECO:0000256" key="2">
    <source>
        <dbReference type="ARBA" id="ARBA00012289"/>
    </source>
</evidence>
<evidence type="ECO:0000256" key="11">
    <source>
        <dbReference type="PIRSR" id="PIRSR004762-1"/>
    </source>
</evidence>
<evidence type="ECO:0000256" key="8">
    <source>
        <dbReference type="ARBA" id="ARBA00023014"/>
    </source>
</evidence>
<dbReference type="GO" id="GO:0044689">
    <property type="term" value="F:7,8-didemethyl-8-hydroxy-5-deazariboflavin synthase activity"/>
    <property type="evidence" value="ECO:0007669"/>
    <property type="project" value="TreeGrafter"/>
</dbReference>
<dbReference type="PATRIC" id="fig|1719120.3.peg.1524"/>
<dbReference type="HAMAP" id="MF_01612">
    <property type="entry name" value="FO_synth_sub2"/>
    <property type="match status" value="1"/>
</dbReference>
<name>A0A0P8AHU7_9EURY</name>
<dbReference type="NCBIfam" id="NF005609">
    <property type="entry name" value="PRK07360.1"/>
    <property type="match status" value="1"/>
</dbReference>
<comment type="cofactor">
    <cofactor evidence="10 11">
        <name>[4Fe-4S] cluster</name>
        <dbReference type="ChEBI" id="CHEBI:49883"/>
    </cofactor>
    <text evidence="10 11">Binds 1 [4Fe-4S] cluster. The cluster is coordinated with 3 cysteines and an exchangeable S-adenosyl-L-methionine.</text>
</comment>
<dbReference type="EC" id="2.5.1.147" evidence="2 10"/>
<feature type="binding site" evidence="10 11">
    <location>
        <position position="97"/>
    </location>
    <ligand>
        <name>[4Fe-4S] cluster</name>
        <dbReference type="ChEBI" id="CHEBI:49883"/>
        <note>4Fe-4S-S-AdoMet</note>
    </ligand>
</feature>
<dbReference type="SFLD" id="SFLDS00029">
    <property type="entry name" value="Radical_SAM"/>
    <property type="match status" value="2"/>
</dbReference>
<evidence type="ECO:0000313" key="14">
    <source>
        <dbReference type="EMBL" id="KPQ44012.1"/>
    </source>
</evidence>
<organism evidence="14 15">
    <name type="scientific">Candidatus Methanoperedens nitratireducens</name>
    <dbReference type="NCBI Taxonomy" id="1392998"/>
    <lineage>
        <taxon>Archaea</taxon>
        <taxon>Methanobacteriati</taxon>
        <taxon>Methanobacteriota</taxon>
        <taxon>Stenosarchaea group</taxon>
        <taxon>Methanomicrobia</taxon>
        <taxon>Methanosarcinales</taxon>
        <taxon>ANME-2 cluster</taxon>
        <taxon>Candidatus Methanoperedentaceae</taxon>
        <taxon>Candidatus Methanoperedens</taxon>
    </lineage>
</organism>
<dbReference type="PROSITE" id="PS51918">
    <property type="entry name" value="RADICAL_SAM"/>
    <property type="match status" value="1"/>
</dbReference>
<dbReference type="UniPathway" id="UPA00072"/>
<feature type="binding site" evidence="12">
    <location>
        <position position="165"/>
    </location>
    <ligand>
        <name>(3R)-3-methyl-D-ornithine</name>
        <dbReference type="ChEBI" id="CHEBI:64642"/>
    </ligand>
</feature>
<dbReference type="InterPro" id="IPR013785">
    <property type="entry name" value="Aldolase_TIM"/>
</dbReference>
<keyword evidence="8 10" id="KW-0411">Iron-sulfur</keyword>
<evidence type="ECO:0000256" key="3">
    <source>
        <dbReference type="ARBA" id="ARBA00022485"/>
    </source>
</evidence>
<dbReference type="NCBIfam" id="TIGR00423">
    <property type="entry name" value="CofH family radical SAM protein"/>
    <property type="match status" value="1"/>
</dbReference>
<dbReference type="Pfam" id="PF04055">
    <property type="entry name" value="Radical_SAM"/>
    <property type="match status" value="1"/>
</dbReference>
<dbReference type="PIRSF" id="PIRSF004762">
    <property type="entry name" value="CHP00423"/>
    <property type="match status" value="1"/>
</dbReference>
<dbReference type="SFLD" id="SFLDF00293">
    <property type="entry name" value="((2_3_4_5-tetrahydroxypentyl)a"/>
    <property type="match status" value="1"/>
</dbReference>
<keyword evidence="4 10" id="KW-0808">Transferase</keyword>
<dbReference type="InterPro" id="IPR045567">
    <property type="entry name" value="CofH/MnqC-like_C"/>
</dbReference>
<comment type="function">
    <text evidence="10">Catalyzes the radical-mediated synthesis of 5-amino-5-(4-hydroxybenzyl)-6-(D-ribitylimino)-5,6-dihydrouracil from 5-amino-6-(D-ribitylamino)uracil and L-tyrosine.</text>
</comment>
<comment type="subunit">
    <text evidence="10">The FO synthase complex consists of two subunits, CofG and CofH.</text>
</comment>
<gene>
    <name evidence="10 14" type="primary">cofH</name>
    <name evidence="14" type="ORF">MPEBLZ_01414</name>
</gene>
<keyword evidence="5 10" id="KW-0949">S-adenosyl-L-methionine</keyword>
<dbReference type="InterPro" id="IPR058240">
    <property type="entry name" value="rSAM_sf"/>
</dbReference>
<dbReference type="PANTHER" id="PTHR43076">
    <property type="entry name" value="FO SYNTHASE (COFH)"/>
    <property type="match status" value="1"/>
</dbReference>
<dbReference type="SFLD" id="SFLDG01389">
    <property type="entry name" value="menaquinone_synthsis_involved"/>
    <property type="match status" value="1"/>
</dbReference>
<dbReference type="InterPro" id="IPR020050">
    <property type="entry name" value="FO_synthase_su2"/>
</dbReference>
<dbReference type="Gene3D" id="3.20.20.70">
    <property type="entry name" value="Aldolase class I"/>
    <property type="match status" value="1"/>
</dbReference>
<evidence type="ECO:0000256" key="12">
    <source>
        <dbReference type="PIRSR" id="PIRSR004762-2"/>
    </source>
</evidence>
<dbReference type="InterPro" id="IPR019940">
    <property type="entry name" value="CofH_family"/>
</dbReference>
<protein>
    <recommendedName>
        <fullName evidence="2 10">5-amino-6-(D-ribitylamino)uracil--L-tyrosine 4-hydroxyphenyl transferase</fullName>
        <ecNumber evidence="2 10">2.5.1.147</ecNumber>
    </recommendedName>
    <alternativeName>
        <fullName evidence="10">FO synthase subunit 2</fullName>
    </alternativeName>
</protein>
<keyword evidence="7 10" id="KW-0408">Iron</keyword>
<evidence type="ECO:0000256" key="10">
    <source>
        <dbReference type="HAMAP-Rule" id="MF_01612"/>
    </source>
</evidence>
<dbReference type="InterPro" id="IPR034405">
    <property type="entry name" value="F420"/>
</dbReference>
<evidence type="ECO:0000259" key="13">
    <source>
        <dbReference type="PROSITE" id="PS51918"/>
    </source>
</evidence>
<dbReference type="PANTHER" id="PTHR43076:SF1">
    <property type="entry name" value="LIPOYL SYNTHASE 2"/>
    <property type="match status" value="1"/>
</dbReference>
<feature type="binding site" evidence="10 11">
    <location>
        <position position="100"/>
    </location>
    <ligand>
        <name>[4Fe-4S] cluster</name>
        <dbReference type="ChEBI" id="CHEBI:49883"/>
        <note>4Fe-4S-S-AdoMet</note>
    </ligand>
</feature>
<comment type="pathway">
    <text evidence="1 10">Cofactor biosynthesis; coenzyme F0 biosynthesis.</text>
</comment>
<dbReference type="GO" id="GO:0141093">
    <property type="term" value="F:5-amino-6-(D-ribitylamino)uracil--L-tyrosine 4-hydroxyphenyl transferase activity"/>
    <property type="evidence" value="ECO:0007669"/>
    <property type="project" value="UniProtKB-EC"/>
</dbReference>
<dbReference type="SFLD" id="SFLDG01064">
    <property type="entry name" value="F420__menaquinone_cofactor_bio"/>
    <property type="match status" value="2"/>
</dbReference>
<evidence type="ECO:0000256" key="5">
    <source>
        <dbReference type="ARBA" id="ARBA00022691"/>
    </source>
</evidence>
<evidence type="ECO:0000256" key="6">
    <source>
        <dbReference type="ARBA" id="ARBA00022723"/>
    </source>
</evidence>
<sequence length="385" mass="43214">MQKDFGKLISKYLIKTANSGGNIQKLQTKQELRKICDDSTERIEAGNCTIDDAFTLLNNPDILFSLADKLRKKTAGDKVTYVINRNINFTNMCIGTCKFCAFKKEEGYVMPISEILEKTKEAAKINATEVCIQGGLLPDWDVFNYCNILENIKNEFPDMHIHAFSPMEVYHASQNSNMSYKETISNLKRSGLGSMPGTAAEILVDRVREKICPDKLTAHEWIDVIKTAHNSGIPTTATIMYGHIETLQERIEHIMLIRDIQKKTGGFTEFVPLPFMPSNNILGMGKRVSRGIEDLKLHALARVILYPSVRNIQASWVKLGRELAQSALTCGANDLGGTLMEEQISKSAGSTSGEYMAPSEFEILIKQMNRLPQQRDTLYRHIDVA</sequence>
<dbReference type="AlphaFoldDB" id="A0A0P8AHU7"/>
<evidence type="ECO:0000256" key="4">
    <source>
        <dbReference type="ARBA" id="ARBA00022679"/>
    </source>
</evidence>
<feature type="binding site" evidence="12">
    <location>
        <position position="99"/>
    </location>
    <ligand>
        <name>S-adenosyl-L-methionine</name>
        <dbReference type="ChEBI" id="CHEBI:59789"/>
    </ligand>
</feature>
<dbReference type="NCBIfam" id="TIGR03551">
    <property type="entry name" value="F420_cofH"/>
    <property type="match status" value="1"/>
</dbReference>
<keyword evidence="6 10" id="KW-0479">Metal-binding</keyword>
<evidence type="ECO:0000313" key="15">
    <source>
        <dbReference type="Proteomes" id="UP000050360"/>
    </source>
</evidence>
<dbReference type="SUPFAM" id="SSF102114">
    <property type="entry name" value="Radical SAM enzymes"/>
    <property type="match status" value="1"/>
</dbReference>
<reference evidence="14 15" key="1">
    <citation type="submission" date="2015-09" db="EMBL/GenBank/DDBJ databases">
        <title>A metagenomics-based metabolic model of nitrate-dependent anaerobic oxidation of methane by Methanoperedens-like archaea.</title>
        <authorList>
            <person name="Arshad A."/>
            <person name="Speth D.R."/>
            <person name="De Graaf R.M."/>
            <person name="Op Den Camp H.J."/>
            <person name="Jetten M.S."/>
            <person name="Welte C.U."/>
        </authorList>
    </citation>
    <scope>NUCLEOTIDE SEQUENCE [LARGE SCALE GENOMIC DNA]</scope>
</reference>
<dbReference type="InterPro" id="IPR006638">
    <property type="entry name" value="Elp3/MiaA/NifB-like_rSAM"/>
</dbReference>
<comment type="caution">
    <text evidence="14">The sequence shown here is derived from an EMBL/GenBank/DDBJ whole genome shotgun (WGS) entry which is preliminary data.</text>
</comment>
<proteinExistence type="inferred from homology"/>
<dbReference type="Pfam" id="PF19288">
    <property type="entry name" value="CofH_C"/>
    <property type="match status" value="1"/>
</dbReference>
<feature type="binding site" evidence="12">
    <location>
        <position position="315"/>
    </location>
    <ligand>
        <name>(3R)-3-methyl-D-ornithine</name>
        <dbReference type="ChEBI" id="CHEBI:64642"/>
    </ligand>
</feature>
<dbReference type="GO" id="GO:0051539">
    <property type="term" value="F:4 iron, 4 sulfur cluster binding"/>
    <property type="evidence" value="ECO:0007669"/>
    <property type="project" value="UniProtKB-KW"/>
</dbReference>
<evidence type="ECO:0000256" key="7">
    <source>
        <dbReference type="ARBA" id="ARBA00023004"/>
    </source>
</evidence>
<evidence type="ECO:0000256" key="9">
    <source>
        <dbReference type="ARBA" id="ARBA00048468"/>
    </source>
</evidence>